<dbReference type="Proteomes" id="UP000296049">
    <property type="component" value="Unassembled WGS sequence"/>
</dbReference>
<evidence type="ECO:0000313" key="2">
    <source>
        <dbReference type="EMBL" id="EOB08941.1"/>
    </source>
</evidence>
<feature type="chain" id="PRO_5004343963" evidence="1">
    <location>
        <begin position="25"/>
        <end position="74"/>
    </location>
</feature>
<evidence type="ECO:0000313" key="3">
    <source>
        <dbReference type="Proteomes" id="UP000296049"/>
    </source>
</evidence>
<sequence length="74" mass="7769">MLVSERSLVLLGITAVFQVELSTGHGCVPTAGDGDLEHTSSPVQADPKTLQVPLPFDGVLSTPLRLASGDEKLR</sequence>
<feature type="signal peptide" evidence="1">
    <location>
        <begin position="1"/>
        <end position="24"/>
    </location>
</feature>
<dbReference type="EMBL" id="KB742405">
    <property type="protein sequence ID" value="EOB08941.1"/>
    <property type="molecule type" value="Genomic_DNA"/>
</dbReference>
<accession>R0KEV1</accession>
<proteinExistence type="predicted"/>
<name>R0KEV1_ANAPL</name>
<keyword evidence="3" id="KW-1185">Reference proteome</keyword>
<feature type="non-terminal residue" evidence="2">
    <location>
        <position position="74"/>
    </location>
</feature>
<keyword evidence="1" id="KW-0732">Signal</keyword>
<reference evidence="3" key="1">
    <citation type="journal article" date="2013" name="Nat. Genet.">
        <title>The duck genome and transcriptome provide insight into an avian influenza virus reservoir species.</title>
        <authorList>
            <person name="Huang Y."/>
            <person name="Li Y."/>
            <person name="Burt D.W."/>
            <person name="Chen H."/>
            <person name="Zhang Y."/>
            <person name="Qian W."/>
            <person name="Kim H."/>
            <person name="Gan S."/>
            <person name="Zhao Y."/>
            <person name="Li J."/>
            <person name="Yi K."/>
            <person name="Feng H."/>
            <person name="Zhu P."/>
            <person name="Li B."/>
            <person name="Liu Q."/>
            <person name="Fairley S."/>
            <person name="Magor K.E."/>
            <person name="Du Z."/>
            <person name="Hu X."/>
            <person name="Goodman L."/>
            <person name="Tafer H."/>
            <person name="Vignal A."/>
            <person name="Lee T."/>
            <person name="Kim K.W."/>
            <person name="Sheng Z."/>
            <person name="An Y."/>
            <person name="Searle S."/>
            <person name="Herrero J."/>
            <person name="Groenen M.A."/>
            <person name="Crooijmans R.P."/>
            <person name="Faraut T."/>
            <person name="Cai Q."/>
            <person name="Webster R.G."/>
            <person name="Aldridge J.R."/>
            <person name="Warren W.C."/>
            <person name="Bartschat S."/>
            <person name="Kehr S."/>
            <person name="Marz M."/>
            <person name="Stadler P.F."/>
            <person name="Smith J."/>
            <person name="Kraus R.H."/>
            <person name="Zhao Y."/>
            <person name="Ren L."/>
            <person name="Fei J."/>
            <person name="Morisson M."/>
            <person name="Kaiser P."/>
            <person name="Griffin D.K."/>
            <person name="Rao M."/>
            <person name="Pitel F."/>
            <person name="Wang J."/>
            <person name="Li N."/>
        </authorList>
    </citation>
    <scope>NUCLEOTIDE SEQUENCE [LARGE SCALE GENOMIC DNA]</scope>
</reference>
<dbReference type="AlphaFoldDB" id="R0KEV1"/>
<organism evidence="2 3">
    <name type="scientific">Anas platyrhynchos</name>
    <name type="common">Mallard</name>
    <name type="synonym">Anas boschas</name>
    <dbReference type="NCBI Taxonomy" id="8839"/>
    <lineage>
        <taxon>Eukaryota</taxon>
        <taxon>Metazoa</taxon>
        <taxon>Chordata</taxon>
        <taxon>Craniata</taxon>
        <taxon>Vertebrata</taxon>
        <taxon>Euteleostomi</taxon>
        <taxon>Archelosauria</taxon>
        <taxon>Archosauria</taxon>
        <taxon>Dinosauria</taxon>
        <taxon>Saurischia</taxon>
        <taxon>Theropoda</taxon>
        <taxon>Coelurosauria</taxon>
        <taxon>Aves</taxon>
        <taxon>Neognathae</taxon>
        <taxon>Galloanserae</taxon>
        <taxon>Anseriformes</taxon>
        <taxon>Anatidae</taxon>
        <taxon>Anatinae</taxon>
        <taxon>Anas</taxon>
    </lineage>
</organism>
<evidence type="ECO:0000256" key="1">
    <source>
        <dbReference type="SAM" id="SignalP"/>
    </source>
</evidence>
<gene>
    <name evidence="2" type="ORF">Anapl_13958</name>
</gene>
<protein>
    <submittedName>
        <fullName evidence="2">Uncharacterized protein</fullName>
    </submittedName>
</protein>